<keyword evidence="2" id="KW-1185">Reference proteome</keyword>
<dbReference type="STRING" id="497964.CfE428DRAFT_1206"/>
<name>B4CXB5_9BACT</name>
<dbReference type="AlphaFoldDB" id="B4CXB5"/>
<proteinExistence type="predicted"/>
<organism evidence="1 2">
    <name type="scientific">Chthoniobacter flavus Ellin428</name>
    <dbReference type="NCBI Taxonomy" id="497964"/>
    <lineage>
        <taxon>Bacteria</taxon>
        <taxon>Pseudomonadati</taxon>
        <taxon>Verrucomicrobiota</taxon>
        <taxon>Spartobacteria</taxon>
        <taxon>Chthoniobacterales</taxon>
        <taxon>Chthoniobacteraceae</taxon>
        <taxon>Chthoniobacter</taxon>
    </lineage>
</organism>
<protein>
    <recommendedName>
        <fullName evidence="3">Transposase</fullName>
    </recommendedName>
</protein>
<dbReference type="EMBL" id="ABVL01000003">
    <property type="protein sequence ID" value="EDY20913.1"/>
    <property type="molecule type" value="Genomic_DNA"/>
</dbReference>
<dbReference type="InParanoid" id="B4CXB5"/>
<dbReference type="Proteomes" id="UP000005824">
    <property type="component" value="Unassembled WGS sequence"/>
</dbReference>
<accession>B4CXB5</accession>
<gene>
    <name evidence="1" type="ORF">CfE428DRAFT_1206</name>
</gene>
<reference evidence="1 2" key="1">
    <citation type="journal article" date="2011" name="J. Bacteriol.">
        <title>Genome sequence of Chthoniobacter flavus Ellin428, an aerobic heterotrophic soil bacterium.</title>
        <authorList>
            <person name="Kant R."/>
            <person name="van Passel M.W."/>
            <person name="Palva A."/>
            <person name="Lucas S."/>
            <person name="Lapidus A."/>
            <person name="Glavina Del Rio T."/>
            <person name="Dalin E."/>
            <person name="Tice H."/>
            <person name="Bruce D."/>
            <person name="Goodwin L."/>
            <person name="Pitluck S."/>
            <person name="Larimer F.W."/>
            <person name="Land M.L."/>
            <person name="Hauser L."/>
            <person name="Sangwan P."/>
            <person name="de Vos W.M."/>
            <person name="Janssen P.H."/>
            <person name="Smidt H."/>
        </authorList>
    </citation>
    <scope>NUCLEOTIDE SEQUENCE [LARGE SCALE GENOMIC DNA]</scope>
    <source>
        <strain evidence="1 2">Ellin428</strain>
    </source>
</reference>
<evidence type="ECO:0000313" key="2">
    <source>
        <dbReference type="Proteomes" id="UP000005824"/>
    </source>
</evidence>
<sequence>MRDYIARQEEHHRRRTFQEEYRELLDRCGVEYEERYLW</sequence>
<evidence type="ECO:0008006" key="3">
    <source>
        <dbReference type="Google" id="ProtNLM"/>
    </source>
</evidence>
<evidence type="ECO:0000313" key="1">
    <source>
        <dbReference type="EMBL" id="EDY20913.1"/>
    </source>
</evidence>
<comment type="caution">
    <text evidence="1">The sequence shown here is derived from an EMBL/GenBank/DDBJ whole genome shotgun (WGS) entry which is preliminary data.</text>
</comment>